<dbReference type="Gene3D" id="2.30.30.640">
    <property type="match status" value="1"/>
</dbReference>
<evidence type="ECO:0000313" key="19">
    <source>
        <dbReference type="Proteomes" id="UP000150235"/>
    </source>
</evidence>
<evidence type="ECO:0000256" key="11">
    <source>
        <dbReference type="ARBA" id="ARBA00022989"/>
    </source>
</evidence>
<evidence type="ECO:0000256" key="15">
    <source>
        <dbReference type="SAM" id="Phobius"/>
    </source>
</evidence>
<keyword evidence="8" id="KW-0946">Virion</keyword>
<dbReference type="OrthoDB" id="21147at10239"/>
<name>I1SV90_9RHAB</name>
<evidence type="ECO:0000256" key="8">
    <source>
        <dbReference type="ARBA" id="ARBA00022844"/>
    </source>
</evidence>
<evidence type="ECO:0000256" key="10">
    <source>
        <dbReference type="ARBA" id="ARBA00022879"/>
    </source>
</evidence>
<evidence type="ECO:0000256" key="7">
    <source>
        <dbReference type="ARBA" id="ARBA00022804"/>
    </source>
</evidence>
<sequence>MSSKIVLAAICLCSVQYVACSFQIVFPEFNNAAWLPYLKTSRYCPQSAEMEFERRVSTTLLSADVPIGVTPTKSDGYLCHAAKWVTTCDFRWYGPKYVTHSIHDLTPAQVDCHEALARYKAGTLFNPGFPPASCGYATITDSEQKVVMITPHHVGIDDYRGKWIDPIFPGGECTTNYCETLHNSSVWLPADEKIVDICAQTFRKIKVTATYPSEGAVTKETISLHSAYHPHVPGTGICRMTYCSKEGLRLPNGEWLGIFYDNRIKTTDVRTVFPACPDGLEVKSTLNSDGANTIAWETQRMLDYALCQSTWDKVQNKEPLSAVDLSYLSARSPGKGLAYTVINGTLHFAHVRYVRTWIDGPVLKDLKGSRFDPTAAQKTLWDQWFPFGSNEIGPNGLLKTPKDFKFPLYIIGTGLVDEDLQELSEAGPIDHPQIPDASGILPNSEQVYYGDTGVSKNPIELIEGWFANWKETVMSIVGLVLLITIVFTVLKCIGTCRSLRRKRKIEKDIELQEIGPYQPTTYRPR</sequence>
<dbReference type="GO" id="GO:0019031">
    <property type="term" value="C:viral envelope"/>
    <property type="evidence" value="ECO:0007669"/>
    <property type="project" value="UniProtKB-KW"/>
</dbReference>
<dbReference type="GO" id="GO:0055036">
    <property type="term" value="C:virion membrane"/>
    <property type="evidence" value="ECO:0007669"/>
    <property type="project" value="UniProtKB-SubCell"/>
</dbReference>
<evidence type="ECO:0000256" key="3">
    <source>
        <dbReference type="ARBA" id="ARBA00005473"/>
    </source>
</evidence>
<dbReference type="KEGG" id="vg:21011831"/>
<evidence type="ECO:0000256" key="4">
    <source>
        <dbReference type="ARBA" id="ARBA00022581"/>
    </source>
</evidence>
<keyword evidence="10" id="KW-0261">Viral envelope protein</keyword>
<dbReference type="InterPro" id="IPR001903">
    <property type="entry name" value="Rhabdo_glycop_FD"/>
</dbReference>
<evidence type="ECO:0000259" key="16">
    <source>
        <dbReference type="Pfam" id="PF00974"/>
    </source>
</evidence>
<keyword evidence="11 15" id="KW-1133">Transmembrane helix</keyword>
<protein>
    <submittedName>
        <fullName evidence="18">Glycoprotein</fullName>
    </submittedName>
</protein>
<evidence type="ECO:0000256" key="2">
    <source>
        <dbReference type="ARBA" id="ARBA00004563"/>
    </source>
</evidence>
<evidence type="ECO:0000256" key="5">
    <source>
        <dbReference type="ARBA" id="ARBA00022692"/>
    </source>
</evidence>
<feature type="domain" description="Spike glycoprotein G central" evidence="17">
    <location>
        <begin position="276"/>
        <end position="396"/>
    </location>
</feature>
<feature type="transmembrane region" description="Helical" evidence="15">
    <location>
        <begin position="473"/>
        <end position="494"/>
    </location>
</feature>
<keyword evidence="12 15" id="KW-0472">Membrane</keyword>
<dbReference type="GeneID" id="21011831"/>
<keyword evidence="19" id="KW-1185">Reference proteome</keyword>
<evidence type="ECO:0000256" key="12">
    <source>
        <dbReference type="ARBA" id="ARBA00023136"/>
    </source>
</evidence>
<evidence type="ECO:0000256" key="14">
    <source>
        <dbReference type="ARBA" id="ARBA00023296"/>
    </source>
</evidence>
<proteinExistence type="inferred from homology"/>
<evidence type="ECO:0000259" key="17">
    <source>
        <dbReference type="Pfam" id="PF24833"/>
    </source>
</evidence>
<keyword evidence="14" id="KW-1160">Virus entry into host cell</keyword>
<dbReference type="GO" id="GO:0033644">
    <property type="term" value="C:host cell membrane"/>
    <property type="evidence" value="ECO:0007669"/>
    <property type="project" value="UniProtKB-SubCell"/>
</dbReference>
<keyword evidence="5 15" id="KW-0812">Transmembrane</keyword>
<dbReference type="Pfam" id="PF24833">
    <property type="entry name" value="Rhabdo_glycop_CD"/>
    <property type="match status" value="1"/>
</dbReference>
<organism evidence="18 19">
    <name type="scientific">Vesiculovirus perinet</name>
    <dbReference type="NCBI Taxonomy" id="1972569"/>
    <lineage>
        <taxon>Viruses</taxon>
        <taxon>Riboviria</taxon>
        <taxon>Orthornavirae</taxon>
        <taxon>Negarnaviricota</taxon>
        <taxon>Haploviricotina</taxon>
        <taxon>Monjiviricetes</taxon>
        <taxon>Mononegavirales</taxon>
        <taxon>Rhabdoviridae</taxon>
        <taxon>Alpharhabdovirinae</taxon>
        <taxon>Vesiculovirus</taxon>
    </lineage>
</organism>
<accession>I1SV90</accession>
<comment type="subcellular location">
    <subcellularLocation>
        <location evidence="1">Host membrane</location>
        <topology evidence="1">Single-pass type I membrane protein</topology>
    </subcellularLocation>
    <subcellularLocation>
        <location evidence="2">Virion membrane</location>
        <topology evidence="2">Single-pass type I membrane protein</topology>
    </subcellularLocation>
</comment>
<reference evidence="18 19" key="1">
    <citation type="submission" date="2010-06" db="EMBL/GenBank/DDBJ databases">
        <title>Genetic diversity of rhabdoviruses.</title>
        <authorList>
            <person name="Palacios G."/>
            <person name="Savji N."/>
            <person name="Gogo S."/>
            <person name="Tesh R."/>
            <person name="Lipkin W."/>
        </authorList>
    </citation>
    <scope>NUCLEOTIDE SEQUENCE [LARGE SCALE GENOMIC DNA]</scope>
</reference>
<dbReference type="InterPro" id="IPR055447">
    <property type="entry name" value="Rhabdo_glycop_CD"/>
</dbReference>
<keyword evidence="7" id="KW-1161">Viral attachment to host cell</keyword>
<keyword evidence="13" id="KW-0325">Glycoprotein</keyword>
<dbReference type="RefSeq" id="YP_009094387.1">
    <property type="nucleotide sequence ID" value="NC_025394.1"/>
</dbReference>
<dbReference type="GO" id="GO:0019062">
    <property type="term" value="P:virion attachment to host cell"/>
    <property type="evidence" value="ECO:0007669"/>
    <property type="project" value="UniProtKB-KW"/>
</dbReference>
<dbReference type="GO" id="GO:0046718">
    <property type="term" value="P:symbiont entry into host cell"/>
    <property type="evidence" value="ECO:0007669"/>
    <property type="project" value="UniProtKB-KW"/>
</dbReference>
<dbReference type="EMBL" id="HM566195">
    <property type="protein sequence ID" value="AEG25354.1"/>
    <property type="molecule type" value="Viral_cRNA"/>
</dbReference>
<evidence type="ECO:0000313" key="18">
    <source>
        <dbReference type="EMBL" id="AEG25354.1"/>
    </source>
</evidence>
<evidence type="ECO:0000256" key="13">
    <source>
        <dbReference type="ARBA" id="ARBA00023180"/>
    </source>
</evidence>
<dbReference type="Gene3D" id="2.30.29.130">
    <property type="match status" value="1"/>
</dbReference>
<keyword evidence="9" id="KW-1043">Host membrane</keyword>
<evidence type="ECO:0000256" key="1">
    <source>
        <dbReference type="ARBA" id="ARBA00004313"/>
    </source>
</evidence>
<dbReference type="Proteomes" id="UP000150235">
    <property type="component" value="Segment"/>
</dbReference>
<feature type="domain" description="Spike glycoprotein fusion" evidence="16">
    <location>
        <begin position="75"/>
        <end position="173"/>
    </location>
</feature>
<keyword evidence="4" id="KW-0945">Host-virus interaction</keyword>
<comment type="similarity">
    <text evidence="3">Belongs to the vesiculovirus glycoprotein family.</text>
</comment>
<evidence type="ECO:0000256" key="6">
    <source>
        <dbReference type="ARBA" id="ARBA00022729"/>
    </source>
</evidence>
<dbReference type="Pfam" id="PF00974">
    <property type="entry name" value="Rhabdo_glycop_FD"/>
    <property type="match status" value="1"/>
</dbReference>
<evidence type="ECO:0000256" key="9">
    <source>
        <dbReference type="ARBA" id="ARBA00022870"/>
    </source>
</evidence>
<dbReference type="SUPFAM" id="SSF161008">
    <property type="entry name" value="Viral glycoprotein ectodomain-like"/>
    <property type="match status" value="1"/>
</dbReference>
<keyword evidence="6" id="KW-0732">Signal</keyword>